<keyword evidence="2" id="KW-1185">Reference proteome</keyword>
<comment type="caution">
    <text evidence="1">The sequence shown here is derived from an EMBL/GenBank/DDBJ whole genome shotgun (WGS) entry which is preliminary data.</text>
</comment>
<proteinExistence type="predicted"/>
<accession>A0AA88IDK5</accession>
<feature type="non-terminal residue" evidence="1">
    <location>
        <position position="1"/>
    </location>
</feature>
<dbReference type="Proteomes" id="UP001187531">
    <property type="component" value="Unassembled WGS sequence"/>
</dbReference>
<organism evidence="1 2">
    <name type="scientific">Artemia franciscana</name>
    <name type="common">Brine shrimp</name>
    <name type="synonym">Artemia sanfranciscana</name>
    <dbReference type="NCBI Taxonomy" id="6661"/>
    <lineage>
        <taxon>Eukaryota</taxon>
        <taxon>Metazoa</taxon>
        <taxon>Ecdysozoa</taxon>
        <taxon>Arthropoda</taxon>
        <taxon>Crustacea</taxon>
        <taxon>Branchiopoda</taxon>
        <taxon>Anostraca</taxon>
        <taxon>Artemiidae</taxon>
        <taxon>Artemia</taxon>
    </lineage>
</organism>
<name>A0AA88IDK5_ARTSF</name>
<evidence type="ECO:0000313" key="1">
    <source>
        <dbReference type="EMBL" id="KAK2725274.1"/>
    </source>
</evidence>
<gene>
    <name evidence="1" type="ORF">QYM36_001652</name>
</gene>
<sequence>SNHSSSSTIVCGDREAPILGRHQVAGGEIIVAWLPTDNNMDGVAEDCNGALVNKPTRGWLHHDQKLVREGVSYVVQ</sequence>
<reference evidence="1" key="1">
    <citation type="submission" date="2023-07" db="EMBL/GenBank/DDBJ databases">
        <title>Chromosome-level genome assembly of Artemia franciscana.</title>
        <authorList>
            <person name="Jo E."/>
        </authorList>
    </citation>
    <scope>NUCLEOTIDE SEQUENCE</scope>
    <source>
        <tissue evidence="1">Whole body</tissue>
    </source>
</reference>
<feature type="non-terminal residue" evidence="1">
    <location>
        <position position="76"/>
    </location>
</feature>
<dbReference type="EMBL" id="JAVRJZ010000003">
    <property type="protein sequence ID" value="KAK2725274.1"/>
    <property type="molecule type" value="Genomic_DNA"/>
</dbReference>
<protein>
    <submittedName>
        <fullName evidence="1">Uncharacterized protein</fullName>
    </submittedName>
</protein>
<evidence type="ECO:0000313" key="2">
    <source>
        <dbReference type="Proteomes" id="UP001187531"/>
    </source>
</evidence>
<dbReference type="AlphaFoldDB" id="A0AA88IDK5"/>